<proteinExistence type="predicted"/>
<name>A0A0A9ENH0_ARUDO</name>
<evidence type="ECO:0000256" key="1">
    <source>
        <dbReference type="SAM" id="MobiDB-lite"/>
    </source>
</evidence>
<dbReference type="EMBL" id="GBRH01196279">
    <property type="protein sequence ID" value="JAE01617.1"/>
    <property type="molecule type" value="Transcribed_RNA"/>
</dbReference>
<dbReference type="AlphaFoldDB" id="A0A0A9ENH0"/>
<reference evidence="2" key="2">
    <citation type="journal article" date="2015" name="Data Brief">
        <title>Shoot transcriptome of the giant reed, Arundo donax.</title>
        <authorList>
            <person name="Barrero R.A."/>
            <person name="Guerrero F.D."/>
            <person name="Moolhuijzen P."/>
            <person name="Goolsby J.A."/>
            <person name="Tidwell J."/>
            <person name="Bellgard S.E."/>
            <person name="Bellgard M.I."/>
        </authorList>
    </citation>
    <scope>NUCLEOTIDE SEQUENCE</scope>
    <source>
        <tissue evidence="2">Shoot tissue taken approximately 20 cm above the soil surface</tissue>
    </source>
</reference>
<accession>A0A0A9ENH0</accession>
<sequence length="106" mass="11077">MRGTPAPYALHSPYDSHTSPRTKYGLSCSPSTPPHLHPIAALLEGYCAGTDGVTAATNRWRLPETPASGAGDGTSDAFSWSPAAAVADHGGLVSPRWWPRRALAAP</sequence>
<feature type="region of interest" description="Disordered" evidence="1">
    <location>
        <begin position="1"/>
        <end position="29"/>
    </location>
</feature>
<reference evidence="2" key="1">
    <citation type="submission" date="2014-09" db="EMBL/GenBank/DDBJ databases">
        <authorList>
            <person name="Magalhaes I.L.F."/>
            <person name="Oliveira U."/>
            <person name="Santos F.R."/>
            <person name="Vidigal T.H.D.A."/>
            <person name="Brescovit A.D."/>
            <person name="Santos A.J."/>
        </authorList>
    </citation>
    <scope>NUCLEOTIDE SEQUENCE</scope>
    <source>
        <tissue evidence="2">Shoot tissue taken approximately 20 cm above the soil surface</tissue>
    </source>
</reference>
<evidence type="ECO:0000313" key="2">
    <source>
        <dbReference type="EMBL" id="JAE01617.1"/>
    </source>
</evidence>
<protein>
    <submittedName>
        <fullName evidence="2">Uncharacterized protein</fullName>
    </submittedName>
</protein>
<organism evidence="2">
    <name type="scientific">Arundo donax</name>
    <name type="common">Giant reed</name>
    <name type="synonym">Donax arundinaceus</name>
    <dbReference type="NCBI Taxonomy" id="35708"/>
    <lineage>
        <taxon>Eukaryota</taxon>
        <taxon>Viridiplantae</taxon>
        <taxon>Streptophyta</taxon>
        <taxon>Embryophyta</taxon>
        <taxon>Tracheophyta</taxon>
        <taxon>Spermatophyta</taxon>
        <taxon>Magnoliopsida</taxon>
        <taxon>Liliopsida</taxon>
        <taxon>Poales</taxon>
        <taxon>Poaceae</taxon>
        <taxon>PACMAD clade</taxon>
        <taxon>Arundinoideae</taxon>
        <taxon>Arundineae</taxon>
        <taxon>Arundo</taxon>
    </lineage>
</organism>